<keyword evidence="9 11" id="KW-0472">Membrane</keyword>
<dbReference type="EMBL" id="BMAQ01000030">
    <property type="protein sequence ID" value="GFR38892.1"/>
    <property type="molecule type" value="Genomic_DNA"/>
</dbReference>
<dbReference type="RefSeq" id="WP_200967111.1">
    <property type="nucleotide sequence ID" value="NZ_BMAQ01000030.1"/>
</dbReference>
<evidence type="ECO:0000256" key="11">
    <source>
        <dbReference type="SAM" id="Phobius"/>
    </source>
</evidence>
<sequence length="124" mass="13633">MYLQEAAAADPATSAVGLLLPFVVMFLVFYFLLIRPQQKRNKLRNQMLSALKKGDKIVTIGGLHGTIDSITDDIIVLKVSDGVRLTFDRSAVNNVVSSPNIDEKKSEPKEENEASKEADGKVKD</sequence>
<evidence type="ECO:0000256" key="2">
    <source>
        <dbReference type="ARBA" id="ARBA00006742"/>
    </source>
</evidence>
<keyword evidence="13" id="KW-1185">Reference proteome</keyword>
<keyword evidence="8" id="KW-0811">Translocation</keyword>
<gene>
    <name evidence="12" type="ORF">PRECH8_21880</name>
</gene>
<dbReference type="PANTHER" id="PTHR33909">
    <property type="entry name" value="SEC TRANSLOCON ACCESSORY COMPLEX SUBUNIT YAJC"/>
    <property type="match status" value="1"/>
</dbReference>
<dbReference type="PRINTS" id="PR01853">
    <property type="entry name" value="YAJCTRNLCASE"/>
</dbReference>
<evidence type="ECO:0000313" key="13">
    <source>
        <dbReference type="Proteomes" id="UP000654993"/>
    </source>
</evidence>
<proteinExistence type="inferred from homology"/>
<dbReference type="GO" id="GO:0015031">
    <property type="term" value="P:protein transport"/>
    <property type="evidence" value="ECO:0007669"/>
    <property type="project" value="UniProtKB-KW"/>
</dbReference>
<dbReference type="Proteomes" id="UP000654993">
    <property type="component" value="Unassembled WGS sequence"/>
</dbReference>
<evidence type="ECO:0000256" key="9">
    <source>
        <dbReference type="ARBA" id="ARBA00023136"/>
    </source>
</evidence>
<dbReference type="PANTHER" id="PTHR33909:SF1">
    <property type="entry name" value="SEC TRANSLOCON ACCESSORY COMPLEX SUBUNIT YAJC"/>
    <property type="match status" value="1"/>
</dbReference>
<evidence type="ECO:0008006" key="14">
    <source>
        <dbReference type="Google" id="ProtNLM"/>
    </source>
</evidence>
<dbReference type="NCBIfam" id="TIGR00739">
    <property type="entry name" value="yajC"/>
    <property type="match status" value="1"/>
</dbReference>
<dbReference type="AlphaFoldDB" id="A0A916QI92"/>
<evidence type="ECO:0000256" key="7">
    <source>
        <dbReference type="ARBA" id="ARBA00022989"/>
    </source>
</evidence>
<keyword evidence="3" id="KW-0813">Transport</keyword>
<keyword evidence="5 11" id="KW-0812">Transmembrane</keyword>
<accession>A0A916QI92</accession>
<keyword evidence="6" id="KW-0653">Protein transport</keyword>
<dbReference type="GO" id="GO:0005886">
    <property type="term" value="C:plasma membrane"/>
    <property type="evidence" value="ECO:0007669"/>
    <property type="project" value="UniProtKB-SubCell"/>
</dbReference>
<feature type="transmembrane region" description="Helical" evidence="11">
    <location>
        <begin position="12"/>
        <end position="34"/>
    </location>
</feature>
<protein>
    <recommendedName>
        <fullName evidence="14">Preprotein translocase subunit YajC</fullName>
    </recommendedName>
</protein>
<evidence type="ECO:0000313" key="12">
    <source>
        <dbReference type="EMBL" id="GFR38892.1"/>
    </source>
</evidence>
<organism evidence="12 13">
    <name type="scientific">Insulibacter thermoxylanivorax</name>
    <dbReference type="NCBI Taxonomy" id="2749268"/>
    <lineage>
        <taxon>Bacteria</taxon>
        <taxon>Bacillati</taxon>
        <taxon>Bacillota</taxon>
        <taxon>Bacilli</taxon>
        <taxon>Bacillales</taxon>
        <taxon>Paenibacillaceae</taxon>
        <taxon>Insulibacter</taxon>
    </lineage>
</organism>
<dbReference type="InterPro" id="IPR003849">
    <property type="entry name" value="Preprotein_translocase_YajC"/>
</dbReference>
<evidence type="ECO:0000256" key="4">
    <source>
        <dbReference type="ARBA" id="ARBA00022475"/>
    </source>
</evidence>
<keyword evidence="7 11" id="KW-1133">Transmembrane helix</keyword>
<name>A0A916QI92_9BACL</name>
<feature type="region of interest" description="Disordered" evidence="10">
    <location>
        <begin position="98"/>
        <end position="124"/>
    </location>
</feature>
<evidence type="ECO:0000256" key="1">
    <source>
        <dbReference type="ARBA" id="ARBA00004162"/>
    </source>
</evidence>
<dbReference type="SMART" id="SM01323">
    <property type="entry name" value="YajC"/>
    <property type="match status" value="1"/>
</dbReference>
<reference evidence="12" key="2">
    <citation type="journal article" date="2021" name="Data Brief">
        <title>Draft genome sequence data of the facultative, thermophilic, xylanolytic bacterium Paenibacillus sp. strain DA-C8.</title>
        <authorList>
            <person name="Chhe C."/>
            <person name="Uke A."/>
            <person name="Baramee S."/>
            <person name="Ungkulpasvich U."/>
            <person name="Tachaapaikoon C."/>
            <person name="Pason P."/>
            <person name="Waeonukul R."/>
            <person name="Ratanakhanokchai K."/>
            <person name="Kosugi A."/>
        </authorList>
    </citation>
    <scope>NUCLEOTIDE SEQUENCE</scope>
    <source>
        <strain evidence="12">DA-C8</strain>
    </source>
</reference>
<reference evidence="12" key="1">
    <citation type="submission" date="2020-08" db="EMBL/GenBank/DDBJ databases">
        <authorList>
            <person name="Uke A."/>
            <person name="Chhe C."/>
            <person name="Baramee S."/>
            <person name="Kosugi A."/>
        </authorList>
    </citation>
    <scope>NUCLEOTIDE SEQUENCE</scope>
    <source>
        <strain evidence="12">DA-C8</strain>
    </source>
</reference>
<feature type="compositionally biased region" description="Basic and acidic residues" evidence="10">
    <location>
        <begin position="101"/>
        <end position="124"/>
    </location>
</feature>
<comment type="similarity">
    <text evidence="2">Belongs to the YajC family.</text>
</comment>
<comment type="caution">
    <text evidence="12">The sequence shown here is derived from an EMBL/GenBank/DDBJ whole genome shotgun (WGS) entry which is preliminary data.</text>
</comment>
<keyword evidence="4" id="KW-1003">Cell membrane</keyword>
<evidence type="ECO:0000256" key="8">
    <source>
        <dbReference type="ARBA" id="ARBA00023010"/>
    </source>
</evidence>
<dbReference type="Pfam" id="PF02699">
    <property type="entry name" value="YajC"/>
    <property type="match status" value="1"/>
</dbReference>
<evidence type="ECO:0000256" key="5">
    <source>
        <dbReference type="ARBA" id="ARBA00022692"/>
    </source>
</evidence>
<comment type="subcellular location">
    <subcellularLocation>
        <location evidence="1">Cell membrane</location>
        <topology evidence="1">Single-pass membrane protein</topology>
    </subcellularLocation>
</comment>
<evidence type="ECO:0000256" key="10">
    <source>
        <dbReference type="SAM" id="MobiDB-lite"/>
    </source>
</evidence>
<evidence type="ECO:0000256" key="3">
    <source>
        <dbReference type="ARBA" id="ARBA00022448"/>
    </source>
</evidence>
<evidence type="ECO:0000256" key="6">
    <source>
        <dbReference type="ARBA" id="ARBA00022927"/>
    </source>
</evidence>